<dbReference type="AlphaFoldDB" id="A0A066V649"/>
<reference evidence="1 2" key="1">
    <citation type="submission" date="2014-05" db="EMBL/GenBank/DDBJ databases">
        <title>Draft genome sequence of a rare smut relative, Tilletiaria anomala UBC 951.</title>
        <authorList>
            <consortium name="DOE Joint Genome Institute"/>
            <person name="Toome M."/>
            <person name="Kuo A."/>
            <person name="Henrissat B."/>
            <person name="Lipzen A."/>
            <person name="Tritt A."/>
            <person name="Yoshinaga Y."/>
            <person name="Zane M."/>
            <person name="Barry K."/>
            <person name="Grigoriev I.V."/>
            <person name="Spatafora J.W."/>
            <person name="Aimea M.C."/>
        </authorList>
    </citation>
    <scope>NUCLEOTIDE SEQUENCE [LARGE SCALE GENOMIC DNA]</scope>
    <source>
        <strain evidence="1 2">UBC 951</strain>
    </source>
</reference>
<protein>
    <submittedName>
        <fullName evidence="1">Uncharacterized protein</fullName>
    </submittedName>
</protein>
<dbReference type="RefSeq" id="XP_013240292.1">
    <property type="nucleotide sequence ID" value="XM_013384838.1"/>
</dbReference>
<sequence length="112" mass="11741">MAVSTPGRAASSRVLKFCLVCAQELTAALSLQHNRSKARSRLRCSGDSVTLPTQGRSSEGDLFFESLLQESPSNSNLSLLGAFNMGMLCKDNCLPGILTKATFVASLGASGS</sequence>
<evidence type="ECO:0000313" key="1">
    <source>
        <dbReference type="EMBL" id="KDN37227.1"/>
    </source>
</evidence>
<evidence type="ECO:0000313" key="2">
    <source>
        <dbReference type="Proteomes" id="UP000027361"/>
    </source>
</evidence>
<dbReference type="Proteomes" id="UP000027361">
    <property type="component" value="Unassembled WGS sequence"/>
</dbReference>
<accession>A0A066V649</accession>
<dbReference type="HOGENOM" id="CLU_2147601_0_0_1"/>
<keyword evidence="2" id="KW-1185">Reference proteome</keyword>
<name>A0A066V649_TILAU</name>
<dbReference type="InParanoid" id="A0A066V649"/>
<comment type="caution">
    <text evidence="1">The sequence shown here is derived from an EMBL/GenBank/DDBJ whole genome shotgun (WGS) entry which is preliminary data.</text>
</comment>
<proteinExistence type="predicted"/>
<organism evidence="1 2">
    <name type="scientific">Tilletiaria anomala (strain ATCC 24038 / CBS 436.72 / UBC 951)</name>
    <dbReference type="NCBI Taxonomy" id="1037660"/>
    <lineage>
        <taxon>Eukaryota</taxon>
        <taxon>Fungi</taxon>
        <taxon>Dikarya</taxon>
        <taxon>Basidiomycota</taxon>
        <taxon>Ustilaginomycotina</taxon>
        <taxon>Exobasidiomycetes</taxon>
        <taxon>Georgefischeriales</taxon>
        <taxon>Tilletiariaceae</taxon>
        <taxon>Tilletiaria</taxon>
    </lineage>
</organism>
<dbReference type="GeneID" id="25267467"/>
<gene>
    <name evidence="1" type="ORF">K437DRAFT_42654</name>
</gene>
<dbReference type="EMBL" id="JMSN01000145">
    <property type="protein sequence ID" value="KDN37227.1"/>
    <property type="molecule type" value="Genomic_DNA"/>
</dbReference>